<feature type="domain" description="Transglutaminase-like" evidence="9">
    <location>
        <begin position="340"/>
        <end position="432"/>
    </location>
</feature>
<evidence type="ECO:0000256" key="7">
    <source>
        <dbReference type="PIRSR" id="PIRSR000459-1"/>
    </source>
</evidence>
<dbReference type="AlphaFoldDB" id="P91590"/>
<feature type="binding site" evidence="8">
    <location>
        <position position="524"/>
    </location>
    <ligand>
        <name>Ca(2+)</name>
        <dbReference type="ChEBI" id="CHEBI:29108"/>
    </ligand>
</feature>
<dbReference type="EC" id="2.3.2.13" evidence="6"/>
<evidence type="ECO:0000256" key="1">
    <source>
        <dbReference type="ARBA" id="ARBA00005968"/>
    </source>
</evidence>
<reference evidence="10" key="1">
    <citation type="journal article" date="1997" name="FEBS Lett.">
        <title>A new transglutaminase-like from the ascidian Ciona intestinalis.</title>
        <authorList>
            <person name="Cariello L."/>
            <person name="Ristoratore F."/>
            <person name="Zanetti L."/>
        </authorList>
    </citation>
    <scope>NUCLEOTIDE SEQUENCE</scope>
</reference>
<dbReference type="KEGG" id="cin:445739"/>
<feature type="binding site" evidence="8">
    <location>
        <position position="471"/>
    </location>
    <ligand>
        <name>Ca(2+)</name>
        <dbReference type="ChEBI" id="CHEBI:29108"/>
    </ligand>
</feature>
<sequence>MSRFRRRWFVIDAENAEEVNEFLDEHPRFLGEYIDRNPHLLDNYVIDNVDEETIQKWLDKVSGPAPTEVLQILRVNYKKETNCVDHHTDKYIHNSLVVRRATTFDLGLVFKNRNYRPAKDDIVLEFTIGSDPTIKNETKIRVPVGDSLQGSKWTCMKINEDEVTKEVTLQVNIPPDAIIGRYKLTVEVATELKDGRQKERKVKPDIVVLFNPFKPADPVYMESSVEREEYVLNDTGRIYVGQWYRIGAKDWLFGQFEEGILDIALKLLREHTNAQKNATKSLKKRASPAYCSRLLSAMVNCNDDNGVLWGRWDGKYEEGVKPTTWSGSVAILKQWNRTKMNPVKYGQCWVFSGLLTTVLRALGIPARSITNFNSAHDTEYNMTIDKFLTEDGESAEGTGDSIWNFHVWNEGFFRRPDLPKGYDGWQAVDATPQEESSGVMQCGPAPIKAIKNGEIYIGSDTNFVFAEVNADRVFWEVNDEGEVTKMVKNDKRHVGRNISTKAVGSDEREDVTLQYKFAEGSEEERVAFERAYAHGRKAPYHDKFVLEDEGNIKIDINPVGDVINGSDVSISVKVTNAKGVDCDATITTVIHTMLNNEERKRLLKRSRGTRKIAAGKDDVESFKFGFGDYGRHLSDENVIRVTTTVRVKETNKLYVDQYDIQIESPQCLELICADELKVREYQPIRFKITNPLKVAMTSAVFSLQGSGISSGKSFEVPSPIEPGETYTSPEMEVRPYRSSRATTILGDFDCNEIWNIKARKRVAVNF</sequence>
<dbReference type="InterPro" id="IPR023608">
    <property type="entry name" value="Transglutaminase_animal"/>
</dbReference>
<reference evidence="10" key="2">
    <citation type="submission" date="1998-09" db="EMBL/GenBank/DDBJ databases">
        <authorList>
            <person name="Cariello L."/>
        </authorList>
    </citation>
    <scope>NUCLEOTIDE SEQUENCE</scope>
</reference>
<feature type="binding site" evidence="8">
    <location>
        <position position="469"/>
    </location>
    <ligand>
        <name>Ca(2+)</name>
        <dbReference type="ChEBI" id="CHEBI:29108"/>
    </ligand>
</feature>
<dbReference type="RefSeq" id="NP_001027712.1">
    <property type="nucleotide sequence ID" value="NM_001032540.1"/>
</dbReference>
<keyword evidence="4 8" id="KW-0106">Calcium</keyword>
<feature type="binding site" evidence="8">
    <location>
        <position position="519"/>
    </location>
    <ligand>
        <name>Ca(2+)</name>
        <dbReference type="ChEBI" id="CHEBI:29108"/>
    </ligand>
</feature>
<evidence type="ECO:0000256" key="8">
    <source>
        <dbReference type="PIRSR" id="PIRSR000459-2"/>
    </source>
</evidence>
<evidence type="ECO:0000259" key="9">
    <source>
        <dbReference type="SMART" id="SM00460"/>
    </source>
</evidence>
<dbReference type="SMART" id="SM00460">
    <property type="entry name" value="TGc"/>
    <property type="match status" value="1"/>
</dbReference>
<dbReference type="GO" id="GO:0003810">
    <property type="term" value="F:protein-glutamine gamma-glutamyltransferase activity"/>
    <property type="evidence" value="ECO:0007669"/>
    <property type="project" value="UniProtKB-EC"/>
</dbReference>
<evidence type="ECO:0000313" key="10">
    <source>
        <dbReference type="EMBL" id="CAA71263.1"/>
    </source>
</evidence>
<evidence type="ECO:0000256" key="2">
    <source>
        <dbReference type="ARBA" id="ARBA00022679"/>
    </source>
</evidence>
<dbReference type="SUPFAM" id="SSF54001">
    <property type="entry name" value="Cysteine proteinases"/>
    <property type="match status" value="1"/>
</dbReference>
<dbReference type="InterPro" id="IPR013783">
    <property type="entry name" value="Ig-like_fold"/>
</dbReference>
<dbReference type="PIRSF" id="PIRSF000459">
    <property type="entry name" value="TGM_EBP42"/>
    <property type="match status" value="1"/>
</dbReference>
<dbReference type="InterPro" id="IPR036238">
    <property type="entry name" value="Transglutaminase_C_sf"/>
</dbReference>
<evidence type="ECO:0000256" key="6">
    <source>
        <dbReference type="ARBA" id="ARBA00024222"/>
    </source>
</evidence>
<dbReference type="Pfam" id="PF00868">
    <property type="entry name" value="Transglut_N"/>
    <property type="match status" value="1"/>
</dbReference>
<dbReference type="GeneID" id="445739"/>
<dbReference type="SUPFAM" id="SSF81296">
    <property type="entry name" value="E set domains"/>
    <property type="match status" value="1"/>
</dbReference>
<dbReference type="InterPro" id="IPR014756">
    <property type="entry name" value="Ig_E-set"/>
</dbReference>
<dbReference type="Gene3D" id="3.90.260.10">
    <property type="entry name" value="Transglutaminase-like"/>
    <property type="match status" value="1"/>
</dbReference>
<keyword evidence="5" id="KW-0012">Acyltransferase</keyword>
<keyword evidence="2" id="KW-0808">Transferase</keyword>
<dbReference type="Gene3D" id="2.60.40.10">
    <property type="entry name" value="Immunoglobulins"/>
    <property type="match status" value="3"/>
</dbReference>
<keyword evidence="3 8" id="KW-0479">Metal-binding</keyword>
<dbReference type="Pfam" id="PF01841">
    <property type="entry name" value="Transglut_core"/>
    <property type="match status" value="1"/>
</dbReference>
<dbReference type="EMBL" id="Y10212">
    <property type="protein sequence ID" value="CAA71263.1"/>
    <property type="molecule type" value="mRNA"/>
</dbReference>
<dbReference type="InterPro" id="IPR036985">
    <property type="entry name" value="Transglutaminase-like_sf"/>
</dbReference>
<feature type="active site" evidence="7">
    <location>
        <position position="406"/>
    </location>
</feature>
<dbReference type="InterPro" id="IPR001102">
    <property type="entry name" value="Transglutaminase_N"/>
</dbReference>
<dbReference type="PANTHER" id="PTHR11590">
    <property type="entry name" value="PROTEIN-GLUTAMINE GAMMA-GLUTAMYLTRANSFERASE"/>
    <property type="match status" value="1"/>
</dbReference>
<comment type="similarity">
    <text evidence="1">Belongs to the transglutaminase superfamily. Transglutaminase family.</text>
</comment>
<comment type="cofactor">
    <cofactor evidence="8">
        <name>Ca(2+)</name>
        <dbReference type="ChEBI" id="CHEBI:29108"/>
    </cofactor>
    <text evidence="8">Binds 1 Ca(2+) ion per subunit.</text>
</comment>
<evidence type="ECO:0000256" key="4">
    <source>
        <dbReference type="ARBA" id="ARBA00022837"/>
    </source>
</evidence>
<accession>A0A1W2VNA7</accession>
<dbReference type="InterPro" id="IPR038765">
    <property type="entry name" value="Papain-like_cys_pep_sf"/>
</dbReference>
<accession>P91590</accession>
<feature type="active site" evidence="7">
    <location>
        <position position="348"/>
    </location>
</feature>
<organism evidence="10">
    <name type="scientific">Ciona intestinalis</name>
    <name type="common">Transparent sea squirt</name>
    <name type="synonym">Ascidia intestinalis</name>
    <dbReference type="NCBI Taxonomy" id="7719"/>
    <lineage>
        <taxon>Eukaryota</taxon>
        <taxon>Metazoa</taxon>
        <taxon>Chordata</taxon>
        <taxon>Tunicata</taxon>
        <taxon>Ascidiacea</taxon>
        <taxon>Phlebobranchia</taxon>
        <taxon>Cionidae</taxon>
        <taxon>Ciona</taxon>
    </lineage>
</organism>
<dbReference type="PANTHER" id="PTHR11590:SF81">
    <property type="entry name" value="PROTEIN-GLUTAMINE GAMMA-GLUTAMYLTRANSFERASE K-LIKE ISOFORM X4"/>
    <property type="match status" value="1"/>
</dbReference>
<evidence type="ECO:0000256" key="3">
    <source>
        <dbReference type="ARBA" id="ARBA00022723"/>
    </source>
</evidence>
<proteinExistence type="evidence at transcript level"/>
<protein>
    <recommendedName>
        <fullName evidence="6">protein-glutamine gamma-glutamyltransferase</fullName>
        <ecNumber evidence="6">2.3.2.13</ecNumber>
    </recommendedName>
</protein>
<dbReference type="InterPro" id="IPR002931">
    <property type="entry name" value="Transglutaminase-like"/>
</dbReference>
<dbReference type="FunFam" id="3.90.260.10:FF:000001">
    <property type="entry name" value="Protein-glutamine gamma-glutamyltransferase 2"/>
    <property type="match status" value="1"/>
</dbReference>
<dbReference type="SUPFAM" id="SSF49309">
    <property type="entry name" value="Transglutaminase, two C-terminal domains"/>
    <property type="match status" value="2"/>
</dbReference>
<dbReference type="CTD" id="7052"/>
<feature type="active site" evidence="7">
    <location>
        <position position="429"/>
    </location>
</feature>
<name>P91590_CIOIN</name>
<dbReference type="InterPro" id="IPR050779">
    <property type="entry name" value="Transglutaminase"/>
</dbReference>
<evidence type="ECO:0000256" key="5">
    <source>
        <dbReference type="ARBA" id="ARBA00023315"/>
    </source>
</evidence>
<dbReference type="GO" id="GO:0046872">
    <property type="term" value="F:metal ion binding"/>
    <property type="evidence" value="ECO:0007669"/>
    <property type="project" value="UniProtKB-KW"/>
</dbReference>
<dbReference type="OrthoDB" id="437511at2759"/>